<dbReference type="RefSeq" id="WP_306890751.1">
    <property type="nucleotide sequence ID" value="NZ_JAUSVR010000009.1"/>
</dbReference>
<gene>
    <name evidence="5" type="ORF">QOZ99_002979</name>
</gene>
<evidence type="ECO:0000256" key="3">
    <source>
        <dbReference type="PROSITE-ProRule" id="PRU00169"/>
    </source>
</evidence>
<dbReference type="PANTHER" id="PTHR44591">
    <property type="entry name" value="STRESS RESPONSE REGULATOR PROTEIN 1"/>
    <property type="match status" value="1"/>
</dbReference>
<name>A0ABU0LTS5_9HYPH</name>
<evidence type="ECO:0000259" key="4">
    <source>
        <dbReference type="PROSITE" id="PS50110"/>
    </source>
</evidence>
<reference evidence="5 6" key="1">
    <citation type="submission" date="2023-07" db="EMBL/GenBank/DDBJ databases">
        <title>Genomic Encyclopedia of Type Strains, Phase IV (KMG-IV): sequencing the most valuable type-strain genomes for metagenomic binning, comparative biology and taxonomic classification.</title>
        <authorList>
            <person name="Goeker M."/>
        </authorList>
    </citation>
    <scope>NUCLEOTIDE SEQUENCE [LARGE SCALE GENOMIC DNA]</scope>
    <source>
        <strain evidence="5 6">DSM 15561</strain>
    </source>
</reference>
<keyword evidence="1 3" id="KW-0597">Phosphoprotein</keyword>
<sequence length="125" mass="13487">MGEMRPLAAIVDDDPRLIESLQDLLESAGYRTINFRSAEALLGSGLAAVDVLITDIGLPGADGLALREAVKKLHPEIPVFLISGRYEFADQSRAQDISGFFRKPFDAPELLLAIADALHSRKIGG</sequence>
<dbReference type="InterPro" id="IPR011006">
    <property type="entry name" value="CheY-like_superfamily"/>
</dbReference>
<evidence type="ECO:0000313" key="6">
    <source>
        <dbReference type="Proteomes" id="UP001235094"/>
    </source>
</evidence>
<organism evidence="5 6">
    <name type="scientific">Ancylobacter amanitiformis</name>
    <dbReference type="NCBI Taxonomy" id="217069"/>
    <lineage>
        <taxon>Bacteria</taxon>
        <taxon>Pseudomonadati</taxon>
        <taxon>Pseudomonadota</taxon>
        <taxon>Alphaproteobacteria</taxon>
        <taxon>Hyphomicrobiales</taxon>
        <taxon>Xanthobacteraceae</taxon>
        <taxon>Ancylobacter</taxon>
    </lineage>
</organism>
<accession>A0ABU0LTS5</accession>
<dbReference type="Gene3D" id="3.40.50.2300">
    <property type="match status" value="1"/>
</dbReference>
<dbReference type="EMBL" id="JAUSVR010000009">
    <property type="protein sequence ID" value="MDQ0512079.1"/>
    <property type="molecule type" value="Genomic_DNA"/>
</dbReference>
<dbReference type="InterPro" id="IPR050595">
    <property type="entry name" value="Bact_response_regulator"/>
</dbReference>
<dbReference type="InterPro" id="IPR001789">
    <property type="entry name" value="Sig_transdc_resp-reg_receiver"/>
</dbReference>
<dbReference type="SMART" id="SM00448">
    <property type="entry name" value="REC"/>
    <property type="match status" value="1"/>
</dbReference>
<feature type="modified residue" description="4-aspartylphosphate" evidence="3">
    <location>
        <position position="55"/>
    </location>
</feature>
<dbReference type="PROSITE" id="PS50110">
    <property type="entry name" value="RESPONSE_REGULATORY"/>
    <property type="match status" value="1"/>
</dbReference>
<dbReference type="SUPFAM" id="SSF52172">
    <property type="entry name" value="CheY-like"/>
    <property type="match status" value="1"/>
</dbReference>
<feature type="domain" description="Response regulatory" evidence="4">
    <location>
        <begin position="7"/>
        <end position="118"/>
    </location>
</feature>
<evidence type="ECO:0000256" key="1">
    <source>
        <dbReference type="ARBA" id="ARBA00022553"/>
    </source>
</evidence>
<dbReference type="Proteomes" id="UP001235094">
    <property type="component" value="Unassembled WGS sequence"/>
</dbReference>
<comment type="caution">
    <text evidence="5">The sequence shown here is derived from an EMBL/GenBank/DDBJ whole genome shotgun (WGS) entry which is preliminary data.</text>
</comment>
<keyword evidence="2" id="KW-0902">Two-component regulatory system</keyword>
<evidence type="ECO:0000256" key="2">
    <source>
        <dbReference type="ARBA" id="ARBA00023012"/>
    </source>
</evidence>
<proteinExistence type="predicted"/>
<protein>
    <submittedName>
        <fullName evidence="5">FixJ family two-component response regulator</fullName>
    </submittedName>
</protein>
<dbReference type="PANTHER" id="PTHR44591:SF14">
    <property type="entry name" value="PROTEIN PILG"/>
    <property type="match status" value="1"/>
</dbReference>
<evidence type="ECO:0000313" key="5">
    <source>
        <dbReference type="EMBL" id="MDQ0512079.1"/>
    </source>
</evidence>
<keyword evidence="6" id="KW-1185">Reference proteome</keyword>
<dbReference type="Pfam" id="PF00072">
    <property type="entry name" value="Response_reg"/>
    <property type="match status" value="1"/>
</dbReference>